<sequence length="179" mass="20726">MDIEQLAKEAQEGNTEAFLKLIESWKGPMYRTARTILGSDTDCADALQETILKAYRSIGTLRESNFFKTWLYRILINECNTILRKKRRLSLPGTVPEVIGGEEDYRVVELREAVDRLKEPLRLTVVLVYMEDMKIAEAARILGVSEGTVKMRLKRSRIQLRKWLEPMTDGEERYEAAKQ</sequence>
<evidence type="ECO:0000313" key="8">
    <source>
        <dbReference type="Proteomes" id="UP000606653"/>
    </source>
</evidence>
<dbReference type="InterPro" id="IPR013324">
    <property type="entry name" value="RNA_pol_sigma_r3/r4-like"/>
</dbReference>
<evidence type="ECO:0000259" key="6">
    <source>
        <dbReference type="Pfam" id="PF08281"/>
    </source>
</evidence>
<dbReference type="NCBIfam" id="TIGR02937">
    <property type="entry name" value="sigma70-ECF"/>
    <property type="match status" value="1"/>
</dbReference>
<evidence type="ECO:0000256" key="1">
    <source>
        <dbReference type="ARBA" id="ARBA00010641"/>
    </source>
</evidence>
<proteinExistence type="inferred from homology"/>
<dbReference type="PANTHER" id="PTHR43133">
    <property type="entry name" value="RNA POLYMERASE ECF-TYPE SIGMA FACTO"/>
    <property type="match status" value="1"/>
</dbReference>
<keyword evidence="4" id="KW-0804">Transcription</keyword>
<dbReference type="SUPFAM" id="SSF88946">
    <property type="entry name" value="Sigma2 domain of RNA polymerase sigma factors"/>
    <property type="match status" value="1"/>
</dbReference>
<dbReference type="InterPro" id="IPR039425">
    <property type="entry name" value="RNA_pol_sigma-70-like"/>
</dbReference>
<comment type="caution">
    <text evidence="7">The sequence shown here is derived from an EMBL/GenBank/DDBJ whole genome shotgun (WGS) entry which is preliminary data.</text>
</comment>
<dbReference type="SUPFAM" id="SSF88659">
    <property type="entry name" value="Sigma3 and sigma4 domains of RNA polymerase sigma factors"/>
    <property type="match status" value="1"/>
</dbReference>
<dbReference type="Pfam" id="PF08281">
    <property type="entry name" value="Sigma70_r4_2"/>
    <property type="match status" value="1"/>
</dbReference>
<dbReference type="Pfam" id="PF04542">
    <property type="entry name" value="Sigma70_r2"/>
    <property type="match status" value="1"/>
</dbReference>
<comment type="similarity">
    <text evidence="1">Belongs to the sigma-70 factor family. ECF subfamily.</text>
</comment>
<dbReference type="Proteomes" id="UP000606653">
    <property type="component" value="Unassembled WGS sequence"/>
</dbReference>
<dbReference type="InterPro" id="IPR007627">
    <property type="entry name" value="RNA_pol_sigma70_r2"/>
</dbReference>
<protein>
    <submittedName>
        <fullName evidence="7">RNA polymerase subunit sigma-24</fullName>
    </submittedName>
</protein>
<evidence type="ECO:0000256" key="3">
    <source>
        <dbReference type="ARBA" id="ARBA00023082"/>
    </source>
</evidence>
<dbReference type="RefSeq" id="WP_018977053.1">
    <property type="nucleotide sequence ID" value="NZ_BMLN01000002.1"/>
</dbReference>
<organism evidence="7 8">
    <name type="scientific">Saccharibacillus kuerlensis</name>
    <dbReference type="NCBI Taxonomy" id="459527"/>
    <lineage>
        <taxon>Bacteria</taxon>
        <taxon>Bacillati</taxon>
        <taxon>Bacillota</taxon>
        <taxon>Bacilli</taxon>
        <taxon>Bacillales</taxon>
        <taxon>Paenibacillaceae</taxon>
        <taxon>Saccharibacillus</taxon>
    </lineage>
</organism>
<name>A0ABQ2KXK0_9BACL</name>
<dbReference type="Gene3D" id="1.10.10.10">
    <property type="entry name" value="Winged helix-like DNA-binding domain superfamily/Winged helix DNA-binding domain"/>
    <property type="match status" value="1"/>
</dbReference>
<evidence type="ECO:0000259" key="5">
    <source>
        <dbReference type="Pfam" id="PF04542"/>
    </source>
</evidence>
<dbReference type="EMBL" id="BMLN01000002">
    <property type="protein sequence ID" value="GGN94709.1"/>
    <property type="molecule type" value="Genomic_DNA"/>
</dbReference>
<dbReference type="InterPro" id="IPR014284">
    <property type="entry name" value="RNA_pol_sigma-70_dom"/>
</dbReference>
<keyword evidence="2" id="KW-0805">Transcription regulation</keyword>
<feature type="domain" description="RNA polymerase sigma-70 region 2" evidence="5">
    <location>
        <begin position="21"/>
        <end position="88"/>
    </location>
</feature>
<dbReference type="InterPro" id="IPR036388">
    <property type="entry name" value="WH-like_DNA-bd_sf"/>
</dbReference>
<keyword evidence="8" id="KW-1185">Reference proteome</keyword>
<keyword evidence="3" id="KW-0731">Sigma factor</keyword>
<evidence type="ECO:0000256" key="2">
    <source>
        <dbReference type="ARBA" id="ARBA00023015"/>
    </source>
</evidence>
<evidence type="ECO:0000313" key="7">
    <source>
        <dbReference type="EMBL" id="GGN94709.1"/>
    </source>
</evidence>
<dbReference type="InterPro" id="IPR013249">
    <property type="entry name" value="RNA_pol_sigma70_r4_t2"/>
</dbReference>
<evidence type="ECO:0000256" key="4">
    <source>
        <dbReference type="ARBA" id="ARBA00023163"/>
    </source>
</evidence>
<dbReference type="CDD" id="cd06171">
    <property type="entry name" value="Sigma70_r4"/>
    <property type="match status" value="1"/>
</dbReference>
<reference evidence="8" key="1">
    <citation type="journal article" date="2019" name="Int. J. Syst. Evol. Microbiol.">
        <title>The Global Catalogue of Microorganisms (GCM) 10K type strain sequencing project: providing services to taxonomists for standard genome sequencing and annotation.</title>
        <authorList>
            <consortium name="The Broad Institute Genomics Platform"/>
            <consortium name="The Broad Institute Genome Sequencing Center for Infectious Disease"/>
            <person name="Wu L."/>
            <person name="Ma J."/>
        </authorList>
    </citation>
    <scope>NUCLEOTIDE SEQUENCE [LARGE SCALE GENOMIC DNA]</scope>
    <source>
        <strain evidence="8">CGMCC 1.6964</strain>
    </source>
</reference>
<accession>A0ABQ2KXK0</accession>
<feature type="domain" description="RNA polymerase sigma factor 70 region 4 type 2" evidence="6">
    <location>
        <begin position="109"/>
        <end position="160"/>
    </location>
</feature>
<dbReference type="PANTHER" id="PTHR43133:SF51">
    <property type="entry name" value="RNA POLYMERASE SIGMA FACTOR"/>
    <property type="match status" value="1"/>
</dbReference>
<dbReference type="Gene3D" id="1.10.1740.10">
    <property type="match status" value="1"/>
</dbReference>
<dbReference type="InterPro" id="IPR013325">
    <property type="entry name" value="RNA_pol_sigma_r2"/>
</dbReference>
<gene>
    <name evidence="7" type="ORF">GCM10010969_09640</name>
</gene>